<comment type="caution">
    <text evidence="2">The sequence shown here is derived from an EMBL/GenBank/DDBJ whole genome shotgun (WGS) entry which is preliminary data.</text>
</comment>
<name>A0A644VQW7_9ZZZZ</name>
<dbReference type="Gene3D" id="3.40.50.620">
    <property type="entry name" value="HUPs"/>
    <property type="match status" value="1"/>
</dbReference>
<accession>A0A644VQW7</accession>
<dbReference type="PANTHER" id="PTHR12196:SF2">
    <property type="entry name" value="DIPHTHINE--AMMONIA LIGASE"/>
    <property type="match status" value="1"/>
</dbReference>
<dbReference type="InterPro" id="IPR030662">
    <property type="entry name" value="DPH6/MJ0570"/>
</dbReference>
<evidence type="ECO:0000313" key="2">
    <source>
        <dbReference type="EMBL" id="MPL93775.1"/>
    </source>
</evidence>
<proteinExistence type="predicted"/>
<dbReference type="GO" id="GO:0017178">
    <property type="term" value="F:diphthine-ammonia ligase activity"/>
    <property type="evidence" value="ECO:0007669"/>
    <property type="project" value="TreeGrafter"/>
</dbReference>
<dbReference type="GO" id="GO:0017183">
    <property type="term" value="P:protein histidyl modification to diphthamide"/>
    <property type="evidence" value="ECO:0007669"/>
    <property type="project" value="TreeGrafter"/>
</dbReference>
<gene>
    <name evidence="2" type="ORF">SDC9_39922</name>
</gene>
<reference evidence="2" key="1">
    <citation type="submission" date="2019-08" db="EMBL/GenBank/DDBJ databases">
        <authorList>
            <person name="Kucharzyk K."/>
            <person name="Murdoch R.W."/>
            <person name="Higgins S."/>
            <person name="Loffler F."/>
        </authorList>
    </citation>
    <scope>NUCLEOTIDE SEQUENCE</scope>
</reference>
<dbReference type="NCBIfam" id="TIGR00290">
    <property type="entry name" value="MJ0570_dom"/>
    <property type="match status" value="1"/>
</dbReference>
<dbReference type="CDD" id="cd01994">
    <property type="entry name" value="AANH_PF0828-like"/>
    <property type="match status" value="1"/>
</dbReference>
<dbReference type="AlphaFoldDB" id="A0A644VQW7"/>
<dbReference type="InterPro" id="IPR014729">
    <property type="entry name" value="Rossmann-like_a/b/a_fold"/>
</dbReference>
<dbReference type="EMBL" id="VSSQ01000402">
    <property type="protein sequence ID" value="MPL93775.1"/>
    <property type="molecule type" value="Genomic_DNA"/>
</dbReference>
<evidence type="ECO:0000259" key="1">
    <source>
        <dbReference type="Pfam" id="PF01902"/>
    </source>
</evidence>
<dbReference type="InterPro" id="IPR002761">
    <property type="entry name" value="Diphthami_syn_dom"/>
</dbReference>
<feature type="domain" description="Diphthamide synthase" evidence="1">
    <location>
        <begin position="1"/>
        <end position="192"/>
    </location>
</feature>
<sequence>MKFVISYSCGKDSTLSLHKMIAAGHTPVGLVVMVNKDEKLSWFHGVDLDLLDQISESLQIPLIKCVSGGEEYHLELEEGLRRAKELGAELCVFGDIDIEEHMEWGMARCNAVGLVPYYPLWHRNREENTTELIDLGYQCVIKCIRNADLPQDLLGKVLDHEMVAYMKELGIDVCGENGEYHTVTVGGPIFQTPVPYECGEILDLGNTSVISVTPKSL</sequence>
<dbReference type="Gene3D" id="3.90.1490.10">
    <property type="entry name" value="putative n-type atp pyrophosphatase, domain 2"/>
    <property type="match status" value="1"/>
</dbReference>
<organism evidence="2">
    <name type="scientific">bioreactor metagenome</name>
    <dbReference type="NCBI Taxonomy" id="1076179"/>
    <lineage>
        <taxon>unclassified sequences</taxon>
        <taxon>metagenomes</taxon>
        <taxon>ecological metagenomes</taxon>
    </lineage>
</organism>
<dbReference type="Pfam" id="PF01902">
    <property type="entry name" value="Diphthami_syn_2"/>
    <property type="match status" value="1"/>
</dbReference>
<dbReference type="PANTHER" id="PTHR12196">
    <property type="entry name" value="DOMAIN OF UNKNOWN FUNCTION 71 DUF71 -CONTAINING PROTEIN"/>
    <property type="match status" value="1"/>
</dbReference>
<protein>
    <recommendedName>
        <fullName evidence="1">Diphthamide synthase domain-containing protein</fullName>
    </recommendedName>
</protein>
<dbReference type="SUPFAM" id="SSF52402">
    <property type="entry name" value="Adenine nucleotide alpha hydrolases-like"/>
    <property type="match status" value="1"/>
</dbReference>